<organism evidence="1 2">
    <name type="scientific">Mollisia scopiformis</name>
    <name type="common">Conifer needle endophyte fungus</name>
    <name type="synonym">Phialocephala scopiformis</name>
    <dbReference type="NCBI Taxonomy" id="149040"/>
    <lineage>
        <taxon>Eukaryota</taxon>
        <taxon>Fungi</taxon>
        <taxon>Dikarya</taxon>
        <taxon>Ascomycota</taxon>
        <taxon>Pezizomycotina</taxon>
        <taxon>Leotiomycetes</taxon>
        <taxon>Helotiales</taxon>
        <taxon>Mollisiaceae</taxon>
        <taxon>Mollisia</taxon>
    </lineage>
</organism>
<dbReference type="EMBL" id="KQ947433">
    <property type="protein sequence ID" value="KUJ08933.1"/>
    <property type="molecule type" value="Genomic_DNA"/>
</dbReference>
<gene>
    <name evidence="1" type="ORF">LY89DRAFT_314986</name>
</gene>
<dbReference type="RefSeq" id="XP_018063288.1">
    <property type="nucleotide sequence ID" value="XM_018206666.1"/>
</dbReference>
<protein>
    <submittedName>
        <fullName evidence="1">Uncharacterized protein</fullName>
    </submittedName>
</protein>
<evidence type="ECO:0000313" key="2">
    <source>
        <dbReference type="Proteomes" id="UP000070700"/>
    </source>
</evidence>
<dbReference type="GeneID" id="28816392"/>
<dbReference type="Proteomes" id="UP000070700">
    <property type="component" value="Unassembled WGS sequence"/>
</dbReference>
<evidence type="ECO:0000313" key="1">
    <source>
        <dbReference type="EMBL" id="KUJ08933.1"/>
    </source>
</evidence>
<dbReference type="KEGG" id="psco:LY89DRAFT_314986"/>
<name>A0A132B9K1_MOLSC</name>
<proteinExistence type="predicted"/>
<dbReference type="InParanoid" id="A0A132B9K1"/>
<keyword evidence="2" id="KW-1185">Reference proteome</keyword>
<sequence>MNPLIPLPALADPFYRNALARQALLPRTWPLAQCTTHGHGHCPTSCYPRDIHSHNHHMTSPFNSKHRCRSRGRDRDSCSRERSCSCHRCRSRERSCSRDRHAHSRCHSRERRSCSCPLSDRCSCSLETFRVKVAPDRRDLFRSDTSSDIIIPFGWQVVDIYDFIEQRAGMGRDFEVYIEMRDGTRIPLKSCSVTELYLLHKEGQVDGLVYERPLGLGMGVGLGVGGLLGRRGLGGLGLVD</sequence>
<dbReference type="AlphaFoldDB" id="A0A132B9K1"/>
<accession>A0A132B9K1</accession>
<reference evidence="1 2" key="1">
    <citation type="submission" date="2015-10" db="EMBL/GenBank/DDBJ databases">
        <title>Full genome of DAOMC 229536 Phialocephala scopiformis, a fungal endophyte of spruce producing the potent anti-insectan compound rugulosin.</title>
        <authorList>
            <consortium name="DOE Joint Genome Institute"/>
            <person name="Walker A.K."/>
            <person name="Frasz S.L."/>
            <person name="Seifert K.A."/>
            <person name="Miller J.D."/>
            <person name="Mondo S.J."/>
            <person name="Labutti K."/>
            <person name="Lipzen A."/>
            <person name="Dockter R."/>
            <person name="Kennedy M."/>
            <person name="Grigoriev I.V."/>
            <person name="Spatafora J.W."/>
        </authorList>
    </citation>
    <scope>NUCLEOTIDE SEQUENCE [LARGE SCALE GENOMIC DNA]</scope>
    <source>
        <strain evidence="1 2">CBS 120377</strain>
    </source>
</reference>